<evidence type="ECO:0000256" key="1">
    <source>
        <dbReference type="SAM" id="MobiDB-lite"/>
    </source>
</evidence>
<proteinExistence type="predicted"/>
<dbReference type="AlphaFoldDB" id="A0A0P9ZDB0"/>
<evidence type="ECO:0000313" key="2">
    <source>
        <dbReference type="EMBL" id="KPY57998.1"/>
    </source>
</evidence>
<protein>
    <submittedName>
        <fullName evidence="2">Malonyl-CoA O-methyltransferase</fullName>
    </submittedName>
</protein>
<dbReference type="Proteomes" id="UP000050384">
    <property type="component" value="Unassembled WGS sequence"/>
</dbReference>
<sequence>MAGAHAYAELLVRAVDQVAGQAQTKLERTQRVIRASRHDVGQRIAVGSMLGFDRGRGCPGRVRGLGRYLGHTDRRPPAFTTDAQRVGVHHILPLGVVIHAVFGEVDDNPFARARRQNEAGRQHDVLAGTRQPRVHARVGGDHFQIAQVVFSAQVSEGIFVFGLNDLHLTNDVLARRRQWKLQSMDRARHAQSSKRQTAGNGWNARQHPGRSFG</sequence>
<dbReference type="EMBL" id="LJRI01001551">
    <property type="protein sequence ID" value="KPY57998.1"/>
    <property type="molecule type" value="Genomic_DNA"/>
</dbReference>
<dbReference type="GO" id="GO:0032259">
    <property type="term" value="P:methylation"/>
    <property type="evidence" value="ECO:0007669"/>
    <property type="project" value="UniProtKB-KW"/>
</dbReference>
<comment type="caution">
    <text evidence="2">The sequence shown here is derived from an EMBL/GenBank/DDBJ whole genome shotgun (WGS) entry which is preliminary data.</text>
</comment>
<evidence type="ECO:0000313" key="3">
    <source>
        <dbReference type="Proteomes" id="UP000050384"/>
    </source>
</evidence>
<feature type="region of interest" description="Disordered" evidence="1">
    <location>
        <begin position="184"/>
        <end position="213"/>
    </location>
</feature>
<name>A0A0P9ZDB0_PSESX</name>
<keyword evidence="2" id="KW-0808">Transferase</keyword>
<keyword evidence="2" id="KW-0489">Methyltransferase</keyword>
<dbReference type="GO" id="GO:0008168">
    <property type="term" value="F:methyltransferase activity"/>
    <property type="evidence" value="ECO:0007669"/>
    <property type="project" value="UniProtKB-KW"/>
</dbReference>
<accession>A0A0P9ZDB0</accession>
<gene>
    <name evidence="2" type="ORF">ALO94_201068</name>
</gene>
<organism evidence="2 3">
    <name type="scientific">Pseudomonas syringae pv. spinaceae</name>
    <dbReference type="NCBI Taxonomy" id="264459"/>
    <lineage>
        <taxon>Bacteria</taxon>
        <taxon>Pseudomonadati</taxon>
        <taxon>Pseudomonadota</taxon>
        <taxon>Gammaproteobacteria</taxon>
        <taxon>Pseudomonadales</taxon>
        <taxon>Pseudomonadaceae</taxon>
        <taxon>Pseudomonas</taxon>
        <taxon>Pseudomonas syringae</taxon>
    </lineage>
</organism>
<reference evidence="2 3" key="1">
    <citation type="submission" date="2015-09" db="EMBL/GenBank/DDBJ databases">
        <title>Genome announcement of multiple Pseudomonas syringae strains.</title>
        <authorList>
            <person name="Thakur S."/>
            <person name="Wang P.W."/>
            <person name="Gong Y."/>
            <person name="Weir B.S."/>
            <person name="Guttman D.S."/>
        </authorList>
    </citation>
    <scope>NUCLEOTIDE SEQUENCE [LARGE SCALE GENOMIC DNA]</scope>
    <source>
        <strain evidence="2 3">ICMP16929</strain>
    </source>
</reference>